<keyword evidence="4" id="KW-1185">Reference proteome</keyword>
<feature type="compositionally biased region" description="Polar residues" evidence="1">
    <location>
        <begin position="850"/>
        <end position="863"/>
    </location>
</feature>
<dbReference type="HOGENOM" id="CLU_313831_0_0_1"/>
<dbReference type="Proteomes" id="UP000007266">
    <property type="component" value="Linkage group 2"/>
</dbReference>
<reference evidence="3 4" key="1">
    <citation type="journal article" date="2008" name="Nature">
        <title>The genome of the model beetle and pest Tribolium castaneum.</title>
        <authorList>
            <consortium name="Tribolium Genome Sequencing Consortium"/>
            <person name="Richards S."/>
            <person name="Gibbs R.A."/>
            <person name="Weinstock G.M."/>
            <person name="Brown S.J."/>
            <person name="Denell R."/>
            <person name="Beeman R.W."/>
            <person name="Gibbs R."/>
            <person name="Beeman R.W."/>
            <person name="Brown S.J."/>
            <person name="Bucher G."/>
            <person name="Friedrich M."/>
            <person name="Grimmelikhuijzen C.J."/>
            <person name="Klingler M."/>
            <person name="Lorenzen M."/>
            <person name="Richards S."/>
            <person name="Roth S."/>
            <person name="Schroder R."/>
            <person name="Tautz D."/>
            <person name="Zdobnov E.M."/>
            <person name="Muzny D."/>
            <person name="Gibbs R.A."/>
            <person name="Weinstock G.M."/>
            <person name="Attaway T."/>
            <person name="Bell S."/>
            <person name="Buhay C.J."/>
            <person name="Chandrabose M.N."/>
            <person name="Chavez D."/>
            <person name="Clerk-Blankenburg K.P."/>
            <person name="Cree A."/>
            <person name="Dao M."/>
            <person name="Davis C."/>
            <person name="Chacko J."/>
            <person name="Dinh H."/>
            <person name="Dugan-Rocha S."/>
            <person name="Fowler G."/>
            <person name="Garner T.T."/>
            <person name="Garnes J."/>
            <person name="Gnirke A."/>
            <person name="Hawes A."/>
            <person name="Hernandez J."/>
            <person name="Hines S."/>
            <person name="Holder M."/>
            <person name="Hume J."/>
            <person name="Jhangiani S.N."/>
            <person name="Joshi V."/>
            <person name="Khan Z.M."/>
            <person name="Jackson L."/>
            <person name="Kovar C."/>
            <person name="Kowis A."/>
            <person name="Lee S."/>
            <person name="Lewis L.R."/>
            <person name="Margolis J."/>
            <person name="Morgan M."/>
            <person name="Nazareth L.V."/>
            <person name="Nguyen N."/>
            <person name="Okwuonu G."/>
            <person name="Parker D."/>
            <person name="Richards S."/>
            <person name="Ruiz S.J."/>
            <person name="Santibanez J."/>
            <person name="Savard J."/>
            <person name="Scherer S.E."/>
            <person name="Schneider B."/>
            <person name="Sodergren E."/>
            <person name="Tautz D."/>
            <person name="Vattahil S."/>
            <person name="Villasana D."/>
            <person name="White C.S."/>
            <person name="Wright R."/>
            <person name="Park Y."/>
            <person name="Beeman R.W."/>
            <person name="Lord J."/>
            <person name="Oppert B."/>
            <person name="Lorenzen M."/>
            <person name="Brown S."/>
            <person name="Wang L."/>
            <person name="Savard J."/>
            <person name="Tautz D."/>
            <person name="Richards S."/>
            <person name="Weinstock G."/>
            <person name="Gibbs R.A."/>
            <person name="Liu Y."/>
            <person name="Worley K."/>
            <person name="Weinstock G."/>
            <person name="Elsik C.G."/>
            <person name="Reese J.T."/>
            <person name="Elhaik E."/>
            <person name="Landan G."/>
            <person name="Graur D."/>
            <person name="Arensburger P."/>
            <person name="Atkinson P."/>
            <person name="Beeman R.W."/>
            <person name="Beidler J."/>
            <person name="Brown S.J."/>
            <person name="Demuth J.P."/>
            <person name="Drury D.W."/>
            <person name="Du Y.Z."/>
            <person name="Fujiwara H."/>
            <person name="Lorenzen M."/>
            <person name="Maselli V."/>
            <person name="Osanai M."/>
            <person name="Park Y."/>
            <person name="Robertson H.M."/>
            <person name="Tu Z."/>
            <person name="Wang J.J."/>
            <person name="Wang S."/>
            <person name="Richards S."/>
            <person name="Song H."/>
            <person name="Zhang L."/>
            <person name="Sodergren E."/>
            <person name="Werner D."/>
            <person name="Stanke M."/>
            <person name="Morgenstern B."/>
            <person name="Solovyev V."/>
            <person name="Kosarev P."/>
            <person name="Brown G."/>
            <person name="Chen H.C."/>
            <person name="Ermolaeva O."/>
            <person name="Hlavina W."/>
            <person name="Kapustin Y."/>
            <person name="Kiryutin B."/>
            <person name="Kitts P."/>
            <person name="Maglott D."/>
            <person name="Pruitt K."/>
            <person name="Sapojnikov V."/>
            <person name="Souvorov A."/>
            <person name="Mackey A.J."/>
            <person name="Waterhouse R.M."/>
            <person name="Wyder S."/>
            <person name="Zdobnov E.M."/>
            <person name="Zdobnov E.M."/>
            <person name="Wyder S."/>
            <person name="Kriventseva E.V."/>
            <person name="Kadowaki T."/>
            <person name="Bork P."/>
            <person name="Aranda M."/>
            <person name="Bao R."/>
            <person name="Beermann A."/>
            <person name="Berns N."/>
            <person name="Bolognesi R."/>
            <person name="Bonneton F."/>
            <person name="Bopp D."/>
            <person name="Brown S.J."/>
            <person name="Bucher G."/>
            <person name="Butts T."/>
            <person name="Chaumot A."/>
            <person name="Denell R.E."/>
            <person name="Ferrier D.E."/>
            <person name="Friedrich M."/>
            <person name="Gordon C.M."/>
            <person name="Jindra M."/>
            <person name="Klingler M."/>
            <person name="Lan Q."/>
            <person name="Lattorff H.M."/>
            <person name="Laudet V."/>
            <person name="von Levetsow C."/>
            <person name="Liu Z."/>
            <person name="Lutz R."/>
            <person name="Lynch J.A."/>
            <person name="da Fonseca R.N."/>
            <person name="Posnien N."/>
            <person name="Reuter R."/>
            <person name="Roth S."/>
            <person name="Savard J."/>
            <person name="Schinko J.B."/>
            <person name="Schmitt C."/>
            <person name="Schoppmeier M."/>
            <person name="Schroder R."/>
            <person name="Shippy T.D."/>
            <person name="Simonnet F."/>
            <person name="Marques-Souza H."/>
            <person name="Tautz D."/>
            <person name="Tomoyasu Y."/>
            <person name="Trauner J."/>
            <person name="Van der Zee M."/>
            <person name="Vervoort M."/>
            <person name="Wittkopp N."/>
            <person name="Wimmer E.A."/>
            <person name="Yang X."/>
            <person name="Jones A.K."/>
            <person name="Sattelle D.B."/>
            <person name="Ebert P.R."/>
            <person name="Nelson D."/>
            <person name="Scott J.G."/>
            <person name="Beeman R.W."/>
            <person name="Muthukrishnan S."/>
            <person name="Kramer K.J."/>
            <person name="Arakane Y."/>
            <person name="Beeman R.W."/>
            <person name="Zhu Q."/>
            <person name="Hogenkamp D."/>
            <person name="Dixit R."/>
            <person name="Oppert B."/>
            <person name="Jiang H."/>
            <person name="Zou Z."/>
            <person name="Marshall J."/>
            <person name="Elpidina E."/>
            <person name="Vinokurov K."/>
            <person name="Oppert C."/>
            <person name="Zou Z."/>
            <person name="Evans J."/>
            <person name="Lu Z."/>
            <person name="Zhao P."/>
            <person name="Sumathipala N."/>
            <person name="Altincicek B."/>
            <person name="Vilcinskas A."/>
            <person name="Williams M."/>
            <person name="Hultmark D."/>
            <person name="Hetru C."/>
            <person name="Jiang H."/>
            <person name="Grimmelikhuijzen C.J."/>
            <person name="Hauser F."/>
            <person name="Cazzamali G."/>
            <person name="Williamson M."/>
            <person name="Park Y."/>
            <person name="Li B."/>
            <person name="Tanaka Y."/>
            <person name="Predel R."/>
            <person name="Neupert S."/>
            <person name="Schachtner J."/>
            <person name="Verleyen P."/>
            <person name="Raible F."/>
            <person name="Bork P."/>
            <person name="Friedrich M."/>
            <person name="Walden K.K."/>
            <person name="Robertson H.M."/>
            <person name="Angeli S."/>
            <person name="Foret S."/>
            <person name="Bucher G."/>
            <person name="Schuetz S."/>
            <person name="Maleszka R."/>
            <person name="Wimmer E.A."/>
            <person name="Beeman R.W."/>
            <person name="Lorenzen M."/>
            <person name="Tomoyasu Y."/>
            <person name="Miller S.C."/>
            <person name="Grossmann D."/>
            <person name="Bucher G."/>
        </authorList>
    </citation>
    <scope>NUCLEOTIDE SEQUENCE [LARGE SCALE GENOMIC DNA]</scope>
    <source>
        <strain evidence="3 4">Georgia GA2</strain>
    </source>
</reference>
<feature type="region of interest" description="Disordered" evidence="1">
    <location>
        <begin position="662"/>
        <end position="681"/>
    </location>
</feature>
<protein>
    <submittedName>
        <fullName evidence="3">Uncharacterized protein</fullName>
    </submittedName>
</protein>
<evidence type="ECO:0000256" key="2">
    <source>
        <dbReference type="SAM" id="SignalP"/>
    </source>
</evidence>
<feature type="signal peptide" evidence="2">
    <location>
        <begin position="1"/>
        <end position="19"/>
    </location>
</feature>
<dbReference type="STRING" id="7070.D6W9J5"/>
<feature type="region of interest" description="Disordered" evidence="1">
    <location>
        <begin position="906"/>
        <end position="933"/>
    </location>
</feature>
<gene>
    <name evidence="3" type="primary">AUGUSTUS-3.0.2_01002</name>
    <name evidence="3" type="ORF">TcasGA2_TC001002</name>
</gene>
<feature type="chain" id="PRO_5003089002" evidence="2">
    <location>
        <begin position="20"/>
        <end position="933"/>
    </location>
</feature>
<organism evidence="3 4">
    <name type="scientific">Tribolium castaneum</name>
    <name type="common">Red flour beetle</name>
    <dbReference type="NCBI Taxonomy" id="7070"/>
    <lineage>
        <taxon>Eukaryota</taxon>
        <taxon>Metazoa</taxon>
        <taxon>Ecdysozoa</taxon>
        <taxon>Arthropoda</taxon>
        <taxon>Hexapoda</taxon>
        <taxon>Insecta</taxon>
        <taxon>Pterygota</taxon>
        <taxon>Neoptera</taxon>
        <taxon>Endopterygota</taxon>
        <taxon>Coleoptera</taxon>
        <taxon>Polyphaga</taxon>
        <taxon>Cucujiformia</taxon>
        <taxon>Tenebrionidae</taxon>
        <taxon>Tenebrionidae incertae sedis</taxon>
        <taxon>Tribolium</taxon>
    </lineage>
</organism>
<dbReference type="AlphaFoldDB" id="D6W9J5"/>
<dbReference type="PhylomeDB" id="D6W9J5"/>
<reference evidence="3 4" key="2">
    <citation type="journal article" date="2010" name="Nucleic Acids Res.">
        <title>BeetleBase in 2010: revisions to provide comprehensive genomic information for Tribolium castaneum.</title>
        <authorList>
            <person name="Kim H.S."/>
            <person name="Murphy T."/>
            <person name="Xia J."/>
            <person name="Caragea D."/>
            <person name="Park Y."/>
            <person name="Beeman R.W."/>
            <person name="Lorenzen M.D."/>
            <person name="Butcher S."/>
            <person name="Manak J.R."/>
            <person name="Brown S.J."/>
        </authorList>
    </citation>
    <scope>GENOME REANNOTATION</scope>
    <source>
        <strain evidence="3 4">Georgia GA2</strain>
    </source>
</reference>
<evidence type="ECO:0000256" key="1">
    <source>
        <dbReference type="SAM" id="MobiDB-lite"/>
    </source>
</evidence>
<accession>D6W9J5</accession>
<dbReference type="eggNOG" id="ENOG502S4MQ">
    <property type="taxonomic scope" value="Eukaryota"/>
</dbReference>
<proteinExistence type="predicted"/>
<dbReference type="EMBL" id="KQ971312">
    <property type="protein sequence ID" value="EEZ98501.1"/>
    <property type="molecule type" value="Genomic_DNA"/>
</dbReference>
<feature type="region of interest" description="Disordered" evidence="1">
    <location>
        <begin position="850"/>
        <end position="881"/>
    </location>
</feature>
<name>D6W9J5_TRICA</name>
<feature type="region of interest" description="Disordered" evidence="1">
    <location>
        <begin position="349"/>
        <end position="370"/>
    </location>
</feature>
<evidence type="ECO:0000313" key="4">
    <source>
        <dbReference type="Proteomes" id="UP000007266"/>
    </source>
</evidence>
<sequence length="933" mass="104595">MGHFEIIFILLLTLQLWETVSITRPVRNFHPPTDWELGLRESVHQALLREHYTDPGLRDRLLAAPFINRQDDASPFGDIAVLARGQLYITPEGFKFVQDVDCDCQRCLTSPQCQWKTFGHHKLLALWTVKRIRHRDPHYGHVYEIEYTISPITHTISEDLVKRHGFFNYNVPGHIFVIKSDPGVNTVGQKEWFKKEGDHGHYKPGILIQMTPDGYKHVLHSFPGFFTSYHDQTTIDPKEYELYKKLIESLAAKTSSGPHRFSVTTPTTTTFVVSEGQLIPITTLPTQSYTKSPKPITTIHYYTPVETTTEKQDASFDIFSEPLRTTTTKQITTSEERVNLFPVSPTEPMKQVTEVPKHTRPDSISEQLPAPDRNVETTIPYVTTTQPSVRKEESTTIEKVPYTEQKTTIIGPFTTERVKSTTFYTTVPKSSTVIEAVPVRTLHTSTSPKTTSTSPKTTTIIEAVPVRTLHTSTTFLPSSSPKTSSYETTVIEAVPVRTLRPTTGHDTTFSTSSSPKTTSYGTTVIEAVPVRTLHTSTNQGTTFLPPSSPKTSYRTTLIEEVPVRTLHTSSSPKTTTTIQTIPTTTPYGSTTIIEAVPVTTLQGSTIIEAVPITTPYLSTSYGTTVVEAVPTTTHPKNTYETIAKTPSYETTIPEIVPTTTRSRTSYGTTLGEPESVTTHPKPTTVTKFYLESTPKTTVTQQKFTIPTTTTYYTQTPTQYLKETTFTTKKVPRVTITTPSDDFLLDSDIEKKPKIPEKKDFDVDDIFGTVSTKSSTEPMETTTKQLIQSDVSRALFGRAKQVKISSKIRKSTNRPKIIYGNFYAPSTPNPTNTLLGTTVETDGYETTTEIRPSTDQSISTSISFEVNKRNKSEDTTAPSTSETKKVFDDLALQLVNHARTIDYLQKKPSRQPKYRRRSFATRKRSQRKNTKSAN</sequence>
<keyword evidence="2" id="KW-0732">Signal</keyword>
<dbReference type="OMA" id="TERTTYT"/>
<evidence type="ECO:0000313" key="3">
    <source>
        <dbReference type="EMBL" id="EEZ98501.1"/>
    </source>
</evidence>